<accession>A0ABW5ABT3</accession>
<sequence length="697" mass="75937">MTSHETWAYSRKSPAPPRHTYAPRYRREIDGLRAVAVLPVIFFHAGFVAFGGGYVGVDVFFVISGYLITRILQDEIARDAFTLAFFYERRIRRIVPALLVVIAFTAPFAWAWMSPQQLEDFAASVFSVALGLSNFFFLSQVDYFSPNAELQPLMHTWSLAIEEQYYFLFPAALYLLRKLRRPMLFAVLLVGVCVSFAICLWGMSENPARNFFFTLSRFWEIGFGALLAVGLGARDRLGEGAVAGAFAGLGLVLIFVAIFLFSATMPYPGPLTLVPVLGTGLVILFAGPATLVGKLLAARPFVGIGLISYSAYLWHQPLFALLRLRSVHDPSPEALVAVAVASLLLAGVSWRFVEQPLRKRRGLFGARPALFGAAGACFVLLISLSLAGYLAKGVPARFDAGVTRYLSAATDRADRGDGCFFDLNHDLPRQPVPGCAHPDAKARMDVLLLGDSHALAISEAVGALLERRGIGYYDVGYGGCIPLPGFHRVDLGPAHRCAAFDTSVLDYAAQAGVSTIVLTARYTLYLEGHRYDNGEGGREPGADAYIDVLGKAGGVDDPERRARVLRAYEAQIRDLAKRFEVVLVAPVPEPGWNVPQVGFKHALFRGRDSVVSTSYAGYQARNAEVNALFERLAAELARVRLVHTAEAFCEAASARCVNADAQGVYYFDSDHPSQAGARRLAPLVVEAIEGARAAIRP</sequence>
<comment type="caution">
    <text evidence="11">The sequence shown here is derived from an EMBL/GenBank/DDBJ whole genome shotgun (WGS) entry which is preliminary data.</text>
</comment>
<feature type="transmembrane region" description="Helical" evidence="8">
    <location>
        <begin position="120"/>
        <end position="137"/>
    </location>
</feature>
<evidence type="ECO:0000259" key="9">
    <source>
        <dbReference type="Pfam" id="PF01757"/>
    </source>
</evidence>
<dbReference type="PANTHER" id="PTHR23028:SF53">
    <property type="entry name" value="ACYL_TRANSF_3 DOMAIN-CONTAINING PROTEIN"/>
    <property type="match status" value="1"/>
</dbReference>
<dbReference type="InterPro" id="IPR002656">
    <property type="entry name" value="Acyl_transf_3_dom"/>
</dbReference>
<dbReference type="Pfam" id="PF19040">
    <property type="entry name" value="SGNH"/>
    <property type="match status" value="1"/>
</dbReference>
<feature type="domain" description="SGNH" evidence="10">
    <location>
        <begin position="431"/>
        <end position="684"/>
    </location>
</feature>
<keyword evidence="12" id="KW-1185">Reference proteome</keyword>
<dbReference type="GO" id="GO:0016746">
    <property type="term" value="F:acyltransferase activity"/>
    <property type="evidence" value="ECO:0007669"/>
    <property type="project" value="UniProtKB-KW"/>
</dbReference>
<feature type="transmembrane region" description="Helical" evidence="8">
    <location>
        <begin position="296"/>
        <end position="314"/>
    </location>
</feature>
<dbReference type="Gene3D" id="3.40.50.1110">
    <property type="entry name" value="SGNH hydrolase"/>
    <property type="match status" value="1"/>
</dbReference>
<name>A0ABW5ABT3_9RHOB</name>
<keyword evidence="5 8" id="KW-1133">Transmembrane helix</keyword>
<dbReference type="SUPFAM" id="SSF52266">
    <property type="entry name" value="SGNH hydrolase"/>
    <property type="match status" value="1"/>
</dbReference>
<dbReference type="EC" id="2.3.1.-" evidence="11"/>
<keyword evidence="6 8" id="KW-0472">Membrane</keyword>
<dbReference type="InterPro" id="IPR043968">
    <property type="entry name" value="SGNH"/>
</dbReference>
<evidence type="ECO:0000256" key="2">
    <source>
        <dbReference type="ARBA" id="ARBA00022475"/>
    </source>
</evidence>
<feature type="transmembrane region" description="Helical" evidence="8">
    <location>
        <begin position="267"/>
        <end position="289"/>
    </location>
</feature>
<feature type="transmembrane region" description="Helical" evidence="8">
    <location>
        <begin position="94"/>
        <end position="113"/>
    </location>
</feature>
<comment type="subcellular location">
    <subcellularLocation>
        <location evidence="1">Cell membrane</location>
        <topology evidence="1">Multi-pass membrane protein</topology>
    </subcellularLocation>
</comment>
<feature type="transmembrane region" description="Helical" evidence="8">
    <location>
        <begin position="240"/>
        <end position="261"/>
    </location>
</feature>
<proteinExistence type="predicted"/>
<evidence type="ECO:0000256" key="1">
    <source>
        <dbReference type="ARBA" id="ARBA00004651"/>
    </source>
</evidence>
<evidence type="ECO:0000256" key="8">
    <source>
        <dbReference type="SAM" id="Phobius"/>
    </source>
</evidence>
<dbReference type="InterPro" id="IPR050879">
    <property type="entry name" value="Acyltransferase_3"/>
</dbReference>
<evidence type="ECO:0000259" key="10">
    <source>
        <dbReference type="Pfam" id="PF19040"/>
    </source>
</evidence>
<feature type="domain" description="Acyltransferase 3" evidence="9">
    <location>
        <begin position="28"/>
        <end position="348"/>
    </location>
</feature>
<organism evidence="11 12">
    <name type="scientific">Rhodobacter lacus</name>
    <dbReference type="NCBI Taxonomy" id="1641972"/>
    <lineage>
        <taxon>Bacteria</taxon>
        <taxon>Pseudomonadati</taxon>
        <taxon>Pseudomonadota</taxon>
        <taxon>Alphaproteobacteria</taxon>
        <taxon>Rhodobacterales</taxon>
        <taxon>Rhodobacter group</taxon>
        <taxon>Rhodobacter</taxon>
    </lineage>
</organism>
<dbReference type="EMBL" id="JBHUIX010000020">
    <property type="protein sequence ID" value="MFD2175817.1"/>
    <property type="molecule type" value="Genomic_DNA"/>
</dbReference>
<evidence type="ECO:0000256" key="7">
    <source>
        <dbReference type="ARBA" id="ARBA00023315"/>
    </source>
</evidence>
<feature type="transmembrane region" description="Helical" evidence="8">
    <location>
        <begin position="34"/>
        <end position="57"/>
    </location>
</feature>
<evidence type="ECO:0000313" key="12">
    <source>
        <dbReference type="Proteomes" id="UP001597413"/>
    </source>
</evidence>
<feature type="transmembrane region" description="Helical" evidence="8">
    <location>
        <begin position="183"/>
        <end position="203"/>
    </location>
</feature>
<evidence type="ECO:0000256" key="6">
    <source>
        <dbReference type="ARBA" id="ARBA00023136"/>
    </source>
</evidence>
<dbReference type="RefSeq" id="WP_377393360.1">
    <property type="nucleotide sequence ID" value="NZ_JBHUIX010000020.1"/>
</dbReference>
<protein>
    <submittedName>
        <fullName evidence="11">Acyltransferase family protein</fullName>
        <ecNumber evidence="11">2.3.1.-</ecNumber>
    </submittedName>
</protein>
<gene>
    <name evidence="11" type="ORF">ACFSM0_17120</name>
</gene>
<evidence type="ECO:0000256" key="5">
    <source>
        <dbReference type="ARBA" id="ARBA00022989"/>
    </source>
</evidence>
<dbReference type="Proteomes" id="UP001597413">
    <property type="component" value="Unassembled WGS sequence"/>
</dbReference>
<keyword evidence="7 11" id="KW-0012">Acyltransferase</keyword>
<dbReference type="PANTHER" id="PTHR23028">
    <property type="entry name" value="ACETYLTRANSFERASE"/>
    <property type="match status" value="1"/>
</dbReference>
<dbReference type="InterPro" id="IPR036514">
    <property type="entry name" value="SGNH_hydro_sf"/>
</dbReference>
<keyword evidence="3 11" id="KW-0808">Transferase</keyword>
<dbReference type="Pfam" id="PF01757">
    <property type="entry name" value="Acyl_transf_3"/>
    <property type="match status" value="1"/>
</dbReference>
<feature type="transmembrane region" description="Helical" evidence="8">
    <location>
        <begin position="365"/>
        <end position="390"/>
    </location>
</feature>
<evidence type="ECO:0000256" key="4">
    <source>
        <dbReference type="ARBA" id="ARBA00022692"/>
    </source>
</evidence>
<feature type="transmembrane region" description="Helical" evidence="8">
    <location>
        <begin position="334"/>
        <end position="353"/>
    </location>
</feature>
<reference evidence="12" key="1">
    <citation type="journal article" date="2019" name="Int. J. Syst. Evol. Microbiol.">
        <title>The Global Catalogue of Microorganisms (GCM) 10K type strain sequencing project: providing services to taxonomists for standard genome sequencing and annotation.</title>
        <authorList>
            <consortium name="The Broad Institute Genomics Platform"/>
            <consortium name="The Broad Institute Genome Sequencing Center for Infectious Disease"/>
            <person name="Wu L."/>
            <person name="Ma J."/>
        </authorList>
    </citation>
    <scope>NUCLEOTIDE SEQUENCE [LARGE SCALE GENOMIC DNA]</scope>
    <source>
        <strain evidence="12">CCUG 55131</strain>
    </source>
</reference>
<keyword evidence="2" id="KW-1003">Cell membrane</keyword>
<evidence type="ECO:0000313" key="11">
    <source>
        <dbReference type="EMBL" id="MFD2175817.1"/>
    </source>
</evidence>
<evidence type="ECO:0000256" key="3">
    <source>
        <dbReference type="ARBA" id="ARBA00022679"/>
    </source>
</evidence>
<keyword evidence="4 8" id="KW-0812">Transmembrane</keyword>
<feature type="transmembrane region" description="Helical" evidence="8">
    <location>
        <begin position="215"/>
        <end position="233"/>
    </location>
</feature>